<dbReference type="EMBL" id="OB661850">
    <property type="protein sequence ID" value="CAD7229070.1"/>
    <property type="molecule type" value="Genomic_DNA"/>
</dbReference>
<evidence type="ECO:0000256" key="11">
    <source>
        <dbReference type="SAM" id="MobiDB-lite"/>
    </source>
</evidence>
<dbReference type="InterPro" id="IPR036352">
    <property type="entry name" value="Semap_dom_sf"/>
</dbReference>
<dbReference type="Gene3D" id="2.130.10.10">
    <property type="entry name" value="YVTN repeat-like/Quinoprotein amine dehydrogenase"/>
    <property type="match status" value="1"/>
</dbReference>
<evidence type="ECO:0000256" key="3">
    <source>
        <dbReference type="ARBA" id="ARBA00022525"/>
    </source>
</evidence>
<feature type="region of interest" description="Disordered" evidence="11">
    <location>
        <begin position="41"/>
        <end position="67"/>
    </location>
</feature>
<keyword evidence="2" id="KW-0217">Developmental protein</keyword>
<keyword evidence="8" id="KW-0325">Glycoprotein</keyword>
<evidence type="ECO:0000256" key="7">
    <source>
        <dbReference type="ARBA" id="ARBA00023157"/>
    </source>
</evidence>
<evidence type="ECO:0000259" key="12">
    <source>
        <dbReference type="PROSITE" id="PS51004"/>
    </source>
</evidence>
<dbReference type="InterPro" id="IPR027231">
    <property type="entry name" value="Semaphorin"/>
</dbReference>
<dbReference type="GO" id="GO:0007411">
    <property type="term" value="P:axon guidance"/>
    <property type="evidence" value="ECO:0007669"/>
    <property type="project" value="TreeGrafter"/>
</dbReference>
<dbReference type="Pfam" id="PF01403">
    <property type="entry name" value="Sema"/>
    <property type="match status" value="1"/>
</dbReference>
<dbReference type="GO" id="GO:0030215">
    <property type="term" value="F:semaphorin receptor binding"/>
    <property type="evidence" value="ECO:0007669"/>
    <property type="project" value="InterPro"/>
</dbReference>
<keyword evidence="3" id="KW-0964">Secreted</keyword>
<protein>
    <recommendedName>
        <fullName evidence="9">Semaphorin-2A</fullName>
    </recommendedName>
</protein>
<dbReference type="InterPro" id="IPR015943">
    <property type="entry name" value="WD40/YVTN_repeat-like_dom_sf"/>
</dbReference>
<keyword evidence="4" id="KW-0732">Signal</keyword>
<evidence type="ECO:0000256" key="2">
    <source>
        <dbReference type="ARBA" id="ARBA00022473"/>
    </source>
</evidence>
<feature type="non-terminal residue" evidence="13">
    <location>
        <position position="1"/>
    </location>
</feature>
<evidence type="ECO:0000256" key="10">
    <source>
        <dbReference type="PROSITE-ProRule" id="PRU00352"/>
    </source>
</evidence>
<feature type="domain" description="Sema" evidence="12">
    <location>
        <begin position="1"/>
        <end position="356"/>
    </location>
</feature>
<accession>A0A7R8ZR36</accession>
<comment type="caution">
    <text evidence="10">Lacks conserved residue(s) required for the propagation of feature annotation.</text>
</comment>
<dbReference type="SMART" id="SM00630">
    <property type="entry name" value="Sema"/>
    <property type="match status" value="1"/>
</dbReference>
<gene>
    <name evidence="13" type="ORF">CTOB1V02_LOCUS6943</name>
</gene>
<evidence type="ECO:0000313" key="13">
    <source>
        <dbReference type="EMBL" id="CAD7229070.1"/>
    </source>
</evidence>
<keyword evidence="7" id="KW-1015">Disulfide bond</keyword>
<dbReference type="FunFam" id="2.130.10.10:FF:000369">
    <property type="entry name" value="semaphorin-2A isoform X1"/>
    <property type="match status" value="1"/>
</dbReference>
<name>A0A7R8ZR36_9CRUS</name>
<dbReference type="AlphaFoldDB" id="A0A7R8ZR36"/>
<organism evidence="13">
    <name type="scientific">Cyprideis torosa</name>
    <dbReference type="NCBI Taxonomy" id="163714"/>
    <lineage>
        <taxon>Eukaryota</taxon>
        <taxon>Metazoa</taxon>
        <taxon>Ecdysozoa</taxon>
        <taxon>Arthropoda</taxon>
        <taxon>Crustacea</taxon>
        <taxon>Oligostraca</taxon>
        <taxon>Ostracoda</taxon>
        <taxon>Podocopa</taxon>
        <taxon>Podocopida</taxon>
        <taxon>Cytherocopina</taxon>
        <taxon>Cytheroidea</taxon>
        <taxon>Cytherideidae</taxon>
        <taxon>Cyprideis</taxon>
    </lineage>
</organism>
<feature type="region of interest" description="Disordered" evidence="11">
    <location>
        <begin position="334"/>
        <end position="356"/>
    </location>
</feature>
<dbReference type="InterPro" id="IPR001627">
    <property type="entry name" value="Semap_dom"/>
</dbReference>
<evidence type="ECO:0000256" key="8">
    <source>
        <dbReference type="ARBA" id="ARBA00023180"/>
    </source>
</evidence>
<dbReference type="GO" id="GO:0045499">
    <property type="term" value="F:chemorepellent activity"/>
    <property type="evidence" value="ECO:0007669"/>
    <property type="project" value="TreeGrafter"/>
</dbReference>
<evidence type="ECO:0000256" key="9">
    <source>
        <dbReference type="ARBA" id="ARBA00074148"/>
    </source>
</evidence>
<evidence type="ECO:0000256" key="5">
    <source>
        <dbReference type="ARBA" id="ARBA00022782"/>
    </source>
</evidence>
<evidence type="ECO:0000256" key="1">
    <source>
        <dbReference type="ARBA" id="ARBA00004613"/>
    </source>
</evidence>
<dbReference type="OrthoDB" id="9988752at2759"/>
<dbReference type="GO" id="GO:0071526">
    <property type="term" value="P:semaphorin-plexin signaling pathway"/>
    <property type="evidence" value="ECO:0007669"/>
    <property type="project" value="TreeGrafter"/>
</dbReference>
<dbReference type="GO" id="GO:0005576">
    <property type="term" value="C:extracellular region"/>
    <property type="evidence" value="ECO:0007669"/>
    <property type="project" value="UniProtKB-SubCell"/>
</dbReference>
<dbReference type="GO" id="GO:0030335">
    <property type="term" value="P:positive regulation of cell migration"/>
    <property type="evidence" value="ECO:0007669"/>
    <property type="project" value="TreeGrafter"/>
</dbReference>
<dbReference type="GO" id="GO:0005886">
    <property type="term" value="C:plasma membrane"/>
    <property type="evidence" value="ECO:0007669"/>
    <property type="project" value="TreeGrafter"/>
</dbReference>
<dbReference type="PANTHER" id="PTHR11036">
    <property type="entry name" value="SEMAPHORIN"/>
    <property type="match status" value="1"/>
</dbReference>
<dbReference type="SUPFAM" id="SSF101912">
    <property type="entry name" value="Sema domain"/>
    <property type="match status" value="1"/>
</dbReference>
<keyword evidence="6" id="KW-0524">Neurogenesis</keyword>
<dbReference type="PANTHER" id="PTHR11036:SF90">
    <property type="entry name" value="SEMAPHORIN 2B, ISOFORM D-RELATED"/>
    <property type="match status" value="1"/>
</dbReference>
<proteinExistence type="predicted"/>
<keyword evidence="5" id="KW-0221">Differentiation</keyword>
<sequence>MDRVFRLQMSNISLADCERNSLTLEPSNVIKCVAKGKSEEKRPKKNLLQRDKQWATEEKRSQGERESTFPVNKAAFSCRNHIRVIQPMGDGSKLYVCGTNAHEPRDLVIYANLTSLSRYEYIPGIGDGVAKCPFDPLDNNTAVWVEKGNPGGLPGLYSGTVAEFTKADTVIFRMDLYDKATRRRKFGFKRTLKYDSKWLDKPNFVGSYDIGDYVYFFYRETAVEYINCGKAVYSRVARVCKSDTGGKNILSQNWATYLKARLNCSIPGEFPFYFNEIQGVYLEPGDDFRFYAVFSTSLNGLLGSAVCSFTLASVEEAFAGKFKEQATSSSAWLPVPNSKIPEPRPGSCVPNTRSLP</sequence>
<evidence type="ECO:0000256" key="6">
    <source>
        <dbReference type="ARBA" id="ARBA00022902"/>
    </source>
</evidence>
<comment type="subcellular location">
    <subcellularLocation>
        <location evidence="1">Secreted</location>
    </subcellularLocation>
</comment>
<reference evidence="13" key="1">
    <citation type="submission" date="2020-11" db="EMBL/GenBank/DDBJ databases">
        <authorList>
            <person name="Tran Van P."/>
        </authorList>
    </citation>
    <scope>NUCLEOTIDE SEQUENCE</scope>
</reference>
<dbReference type="PROSITE" id="PS51004">
    <property type="entry name" value="SEMA"/>
    <property type="match status" value="1"/>
</dbReference>
<evidence type="ECO:0000256" key="4">
    <source>
        <dbReference type="ARBA" id="ARBA00022729"/>
    </source>
</evidence>